<accession>A0A8D9PH47</accession>
<dbReference type="Pfam" id="PF11128">
    <property type="entry name" value="Nucleocap_ssRNA"/>
    <property type="match status" value="1"/>
</dbReference>
<organism evidence="1">
    <name type="scientific">Dactylorhiza hatagirea ophiovirus</name>
    <dbReference type="NCBI Taxonomy" id="2765860"/>
    <lineage>
        <taxon>Viruses</taxon>
        <taxon>Riboviria</taxon>
        <taxon>Orthornavirae</taxon>
        <taxon>Negarnaviricota</taxon>
        <taxon>Haploviricotina</taxon>
        <taxon>Milneviricetes</taxon>
        <taxon>Naedrevirales</taxon>
        <taxon>Aspiviridae</taxon>
        <taxon>Ophiovirus</taxon>
    </lineage>
</organism>
<dbReference type="InterPro" id="IPR021310">
    <property type="entry name" value="Nucleocap_ssRNA"/>
</dbReference>
<name>A0A8D9PH47_9VIRU</name>
<keyword evidence="1" id="KW-0946">Virion</keyword>
<dbReference type="EMBL" id="BK013328">
    <property type="protein sequence ID" value="DAF42467.1"/>
    <property type="molecule type" value="Viral_cRNA"/>
</dbReference>
<dbReference type="GO" id="GO:0019028">
    <property type="term" value="C:viral capsid"/>
    <property type="evidence" value="ECO:0007669"/>
    <property type="project" value="UniProtKB-KW"/>
</dbReference>
<protein>
    <submittedName>
        <fullName evidence="1">Coat protein</fullName>
    </submittedName>
</protein>
<reference evidence="1" key="1">
    <citation type="journal article" date="2021" name="Gene">
        <title>Discovery of putative novel viruses in the transcriptomes of endangered plant species native to India and China.</title>
        <authorList>
            <person name="Sidharthan V.K."/>
            <person name="Kalaivanan N.S."/>
            <person name="Baranwal V.K."/>
        </authorList>
    </citation>
    <scope>NUCLEOTIDE SEQUENCE</scope>
    <source>
        <strain evidence="1">India</strain>
    </source>
</reference>
<keyword evidence="1" id="KW-0167">Capsid protein</keyword>
<sequence length="445" mass="49855">MSGAYTVKQIIDYLLLNTREREVNDNLRKLGIHTEDGDVNPENYEYLESFLTTNPNDLVFVDSQGRMVTQSDRLRADSMRTQVPGTSRNNDTIPRTIPETRIPISRLSEVLDCHSIEVREDLIKTTLERYVNSIPKTAEPYLSGEIKIFHFQGIERSIKNLIAAGTLVLDAVLYYSYENIPGNQVIFKVIENSDKDFDPSLAVERISTSHKAIKAAFTTVYNQGYLPASGGVERGLSQFVKITLFNDQHMTSSKLAALLSSASTLKFPAQVFLKIDIDTLPTDVASRCKMSIAGNRVIRYAVLAKSFERAAQPVMGATTDRYLVGKFYKDNRKWEVATGIVDYLVSIAADWKSQIKMHPLNAQRPTFKNFTLKLTHAVLYSLSQDGRTSMRGKIVSDKIEAFKKDENFFGKADASGAVTYEIFSNPDADFSAMSPESVRGAYLTN</sequence>
<evidence type="ECO:0000313" key="1">
    <source>
        <dbReference type="EMBL" id="DAF42467.1"/>
    </source>
</evidence>
<proteinExistence type="predicted"/>